<accession>A0A0L8GRJ3</accession>
<reference evidence="3" key="1">
    <citation type="submission" date="2015-07" db="EMBL/GenBank/DDBJ databases">
        <title>MeaNS - Measles Nucleotide Surveillance Program.</title>
        <authorList>
            <person name="Tran T."/>
            <person name="Druce J."/>
        </authorList>
    </citation>
    <scope>NUCLEOTIDE SEQUENCE</scope>
    <source>
        <strain evidence="3">UCB-OBI-ISO-001</strain>
        <tissue evidence="3">Gonad</tissue>
    </source>
</reference>
<proteinExistence type="predicted"/>
<evidence type="ECO:0000256" key="1">
    <source>
        <dbReference type="SAM" id="MobiDB-lite"/>
    </source>
</evidence>
<keyword evidence="2" id="KW-0732">Signal</keyword>
<organism evidence="3">
    <name type="scientific">Octopus bimaculoides</name>
    <name type="common">California two-spotted octopus</name>
    <dbReference type="NCBI Taxonomy" id="37653"/>
    <lineage>
        <taxon>Eukaryota</taxon>
        <taxon>Metazoa</taxon>
        <taxon>Spiralia</taxon>
        <taxon>Lophotrochozoa</taxon>
        <taxon>Mollusca</taxon>
        <taxon>Cephalopoda</taxon>
        <taxon>Coleoidea</taxon>
        <taxon>Octopodiformes</taxon>
        <taxon>Octopoda</taxon>
        <taxon>Incirrata</taxon>
        <taxon>Octopodidae</taxon>
        <taxon>Octopus</taxon>
    </lineage>
</organism>
<sequence>MRVSFVFWFIEFLDVQFLVNISFLVSVSADDRKGQPVPQQQVICPAVSSPHCPSDANILDVTVPGDHIVNQVPMLGPWVHSGIFVDVRQLVQGIGDGESLLTVGILMSDAMWPDDVWPRLGISAYTGIETEAFTAWLNDKDSQAKHDHLKNIRGKVQTELRRMKDKWWENKSAELQQHSDKHNSKKFFAGLKDVYGPTLNAMALVRSADGTLLTEKSDIIQRWREHFSQLLNRPSQIDQQAIQDMPQRPVLVSLDALPPNTGRNPEGHQATNIGRLTRSHANTIAKPRDNNQSGTCVTGDPSITGDPGITATDNEQTIDTDRVTRPAIYVTTSTISTPGNDD</sequence>
<evidence type="ECO:0000313" key="3">
    <source>
        <dbReference type="EMBL" id="KOF79603.1"/>
    </source>
</evidence>
<dbReference type="EMBL" id="KQ420690">
    <property type="protein sequence ID" value="KOF79603.1"/>
    <property type="molecule type" value="Genomic_DNA"/>
</dbReference>
<dbReference type="AlphaFoldDB" id="A0A0L8GRJ3"/>
<protein>
    <submittedName>
        <fullName evidence="3">Uncharacterized protein</fullName>
    </submittedName>
</protein>
<feature type="signal peptide" evidence="2">
    <location>
        <begin position="1"/>
        <end position="29"/>
    </location>
</feature>
<evidence type="ECO:0000256" key="2">
    <source>
        <dbReference type="SAM" id="SignalP"/>
    </source>
</evidence>
<feature type="chain" id="PRO_5005583229" evidence="2">
    <location>
        <begin position="30"/>
        <end position="342"/>
    </location>
</feature>
<dbReference type="OrthoDB" id="6131434at2759"/>
<gene>
    <name evidence="3" type="ORF">OCBIM_22029239mg</name>
</gene>
<feature type="region of interest" description="Disordered" evidence="1">
    <location>
        <begin position="283"/>
        <end position="319"/>
    </location>
</feature>
<name>A0A0L8GRJ3_OCTBM</name>